<dbReference type="PANTHER" id="PTHR18964:SF149">
    <property type="entry name" value="BIFUNCTIONAL UDP-N-ACETYLGLUCOSAMINE 2-EPIMERASE_N-ACETYLMANNOSAMINE KINASE"/>
    <property type="match status" value="1"/>
</dbReference>
<evidence type="ECO:0000313" key="2">
    <source>
        <dbReference type="EMBL" id="OHA85021.1"/>
    </source>
</evidence>
<evidence type="ECO:0000313" key="3">
    <source>
        <dbReference type="Proteomes" id="UP000178168"/>
    </source>
</evidence>
<proteinExistence type="inferred from homology"/>
<organism evidence="2 3">
    <name type="scientific">Candidatus Yonathbacteria bacterium RIFOXYD1_FULL_52_36</name>
    <dbReference type="NCBI Taxonomy" id="1802730"/>
    <lineage>
        <taxon>Bacteria</taxon>
        <taxon>Candidatus Yonathiibacteriota</taxon>
    </lineage>
</organism>
<comment type="similarity">
    <text evidence="1">Belongs to the ROK (NagC/XylR) family.</text>
</comment>
<dbReference type="Pfam" id="PF00480">
    <property type="entry name" value="ROK"/>
    <property type="match status" value="1"/>
</dbReference>
<evidence type="ECO:0000256" key="1">
    <source>
        <dbReference type="ARBA" id="ARBA00006479"/>
    </source>
</evidence>
<dbReference type="STRING" id="1802730.A2591_02265"/>
<reference evidence="2 3" key="1">
    <citation type="journal article" date="2016" name="Nat. Commun.">
        <title>Thousands of microbial genomes shed light on interconnected biogeochemical processes in an aquifer system.</title>
        <authorList>
            <person name="Anantharaman K."/>
            <person name="Brown C.T."/>
            <person name="Hug L.A."/>
            <person name="Sharon I."/>
            <person name="Castelle C.J."/>
            <person name="Probst A.J."/>
            <person name="Thomas B.C."/>
            <person name="Singh A."/>
            <person name="Wilkins M.J."/>
            <person name="Karaoz U."/>
            <person name="Brodie E.L."/>
            <person name="Williams K.H."/>
            <person name="Hubbard S.S."/>
            <person name="Banfield J.F."/>
        </authorList>
    </citation>
    <scope>NUCLEOTIDE SEQUENCE [LARGE SCALE GENOMIC DNA]</scope>
</reference>
<sequence>MYILFDIGGTKMRVACANASNTCGEPRIEMTPKNFEEGVALLAHMAKEAGGGETVEGVIGGIAGIVDSDGVLTKSPNLPDWSGKPLKKALSEALGAPVTIENDAAMVGLGEAVYGAGRGFSIVAYLTVSTGVGGARIVEGMIDEHAQGFEPGHAIIDPDNSLCPTCDGNELEDYVSGTSVEKRFGKKPHEITDSAVWDELAKFLAYGVHNTIAYWSPDVVVIGGSMMREVGISVEGVEKHLKEIFSITSSIPAIRKAELGDVGGIYGALAYLQSKK</sequence>
<dbReference type="InterPro" id="IPR000600">
    <property type="entry name" value="ROK"/>
</dbReference>
<dbReference type="InterPro" id="IPR043129">
    <property type="entry name" value="ATPase_NBD"/>
</dbReference>
<gene>
    <name evidence="2" type="ORF">A2591_02265</name>
</gene>
<dbReference type="SUPFAM" id="SSF53067">
    <property type="entry name" value="Actin-like ATPase domain"/>
    <property type="match status" value="1"/>
</dbReference>
<dbReference type="AlphaFoldDB" id="A0A1G2SKU8"/>
<dbReference type="EMBL" id="MHUZ01000032">
    <property type="protein sequence ID" value="OHA85021.1"/>
    <property type="molecule type" value="Genomic_DNA"/>
</dbReference>
<dbReference type="PANTHER" id="PTHR18964">
    <property type="entry name" value="ROK (REPRESSOR, ORF, KINASE) FAMILY"/>
    <property type="match status" value="1"/>
</dbReference>
<comment type="caution">
    <text evidence="2">The sequence shown here is derived from an EMBL/GenBank/DDBJ whole genome shotgun (WGS) entry which is preliminary data.</text>
</comment>
<evidence type="ECO:0008006" key="4">
    <source>
        <dbReference type="Google" id="ProtNLM"/>
    </source>
</evidence>
<accession>A0A1G2SKU8</accession>
<protein>
    <recommendedName>
        <fullName evidence="4">ROK family protein</fullName>
    </recommendedName>
</protein>
<name>A0A1G2SKU8_9BACT</name>
<dbReference type="Gene3D" id="3.30.420.40">
    <property type="match status" value="2"/>
</dbReference>
<dbReference type="Proteomes" id="UP000178168">
    <property type="component" value="Unassembled WGS sequence"/>
</dbReference>